<dbReference type="PROSITE" id="PS00486">
    <property type="entry name" value="DNA_MISMATCH_REPAIR_2"/>
    <property type="match status" value="1"/>
</dbReference>
<keyword evidence="4" id="KW-0175">Coiled coil</keyword>
<dbReference type="InterPro" id="IPR045076">
    <property type="entry name" value="MutS"/>
</dbReference>
<evidence type="ECO:0000256" key="1">
    <source>
        <dbReference type="ARBA" id="ARBA00022741"/>
    </source>
</evidence>
<dbReference type="PANTHER" id="PTHR11361:SF34">
    <property type="entry name" value="DNA MISMATCH REPAIR PROTEIN MSH1, MITOCHONDRIAL"/>
    <property type="match status" value="1"/>
</dbReference>
<dbReference type="Gene3D" id="3.40.50.300">
    <property type="entry name" value="P-loop containing nucleotide triphosphate hydrolases"/>
    <property type="match status" value="1"/>
</dbReference>
<dbReference type="Pfam" id="PF00488">
    <property type="entry name" value="MutS_V"/>
    <property type="match status" value="1"/>
</dbReference>
<sequence length="185" mass="20898">ILNNATDKSLVILDEVGRGTSTFDGLSIAWSVCEFLHNNPKVHPKTLFATHYHELTELEEILSGVKNYNVSVKRWGDRIIFLRKVVPGGADESYGVDVAKLAGLPNEVINRAKEILAELEEEEIKDLSRKRKAIAQKGYAVKEEQLSLFTPPERIIYEELINLDISGMTPIDALTLLNEWKKRLL</sequence>
<dbReference type="GO" id="GO:0030983">
    <property type="term" value="F:mismatched DNA binding"/>
    <property type="evidence" value="ECO:0007669"/>
    <property type="project" value="InterPro"/>
</dbReference>
<proteinExistence type="predicted"/>
<feature type="domain" description="DNA mismatch repair proteins mutS family" evidence="5">
    <location>
        <begin position="9"/>
        <end position="25"/>
    </location>
</feature>
<dbReference type="GO" id="GO:0006298">
    <property type="term" value="P:mismatch repair"/>
    <property type="evidence" value="ECO:0007669"/>
    <property type="project" value="InterPro"/>
</dbReference>
<evidence type="ECO:0000259" key="5">
    <source>
        <dbReference type="PROSITE" id="PS00486"/>
    </source>
</evidence>
<protein>
    <recommendedName>
        <fullName evidence="5">DNA mismatch repair proteins mutS family domain-containing protein</fullName>
    </recommendedName>
</protein>
<dbReference type="EMBL" id="BARU01023331">
    <property type="protein sequence ID" value="GAH51891.1"/>
    <property type="molecule type" value="Genomic_DNA"/>
</dbReference>
<organism evidence="6">
    <name type="scientific">marine sediment metagenome</name>
    <dbReference type="NCBI Taxonomy" id="412755"/>
    <lineage>
        <taxon>unclassified sequences</taxon>
        <taxon>metagenomes</taxon>
        <taxon>ecological metagenomes</taxon>
    </lineage>
</organism>
<dbReference type="GO" id="GO:0140664">
    <property type="term" value="F:ATP-dependent DNA damage sensor activity"/>
    <property type="evidence" value="ECO:0007669"/>
    <property type="project" value="InterPro"/>
</dbReference>
<dbReference type="InterPro" id="IPR000432">
    <property type="entry name" value="DNA_mismatch_repair_MutS_C"/>
</dbReference>
<dbReference type="SUPFAM" id="SSF52540">
    <property type="entry name" value="P-loop containing nucleoside triphosphate hydrolases"/>
    <property type="match status" value="1"/>
</dbReference>
<comment type="caution">
    <text evidence="6">The sequence shown here is derived from an EMBL/GenBank/DDBJ whole genome shotgun (WGS) entry which is preliminary data.</text>
</comment>
<name>X1G1V8_9ZZZZ</name>
<feature type="coiled-coil region" evidence="4">
    <location>
        <begin position="110"/>
        <end position="137"/>
    </location>
</feature>
<evidence type="ECO:0000256" key="2">
    <source>
        <dbReference type="ARBA" id="ARBA00022840"/>
    </source>
</evidence>
<dbReference type="PANTHER" id="PTHR11361">
    <property type="entry name" value="DNA MISMATCH REPAIR PROTEIN MUTS FAMILY MEMBER"/>
    <property type="match status" value="1"/>
</dbReference>
<keyword evidence="1" id="KW-0547">Nucleotide-binding</keyword>
<keyword evidence="2" id="KW-0067">ATP-binding</keyword>
<dbReference type="AlphaFoldDB" id="X1G1V8"/>
<dbReference type="GO" id="GO:0005829">
    <property type="term" value="C:cytosol"/>
    <property type="evidence" value="ECO:0007669"/>
    <property type="project" value="TreeGrafter"/>
</dbReference>
<dbReference type="SMART" id="SM00534">
    <property type="entry name" value="MUTSac"/>
    <property type="match status" value="1"/>
</dbReference>
<gene>
    <name evidence="6" type="ORF">S03H2_37881</name>
</gene>
<reference evidence="6" key="1">
    <citation type="journal article" date="2014" name="Front. Microbiol.">
        <title>High frequency of phylogenetically diverse reductive dehalogenase-homologous genes in deep subseafloor sedimentary metagenomes.</title>
        <authorList>
            <person name="Kawai M."/>
            <person name="Futagami T."/>
            <person name="Toyoda A."/>
            <person name="Takaki Y."/>
            <person name="Nishi S."/>
            <person name="Hori S."/>
            <person name="Arai W."/>
            <person name="Tsubouchi T."/>
            <person name="Morono Y."/>
            <person name="Uchiyama I."/>
            <person name="Ito T."/>
            <person name="Fujiyama A."/>
            <person name="Inagaki F."/>
            <person name="Takami H."/>
        </authorList>
    </citation>
    <scope>NUCLEOTIDE SEQUENCE</scope>
    <source>
        <strain evidence="6">Expedition CK06-06</strain>
    </source>
</reference>
<dbReference type="InterPro" id="IPR027417">
    <property type="entry name" value="P-loop_NTPase"/>
</dbReference>
<dbReference type="GO" id="GO:0005524">
    <property type="term" value="F:ATP binding"/>
    <property type="evidence" value="ECO:0007669"/>
    <property type="project" value="UniProtKB-KW"/>
</dbReference>
<keyword evidence="3" id="KW-0238">DNA-binding</keyword>
<evidence type="ECO:0000313" key="6">
    <source>
        <dbReference type="EMBL" id="GAH51891.1"/>
    </source>
</evidence>
<accession>X1G1V8</accession>
<feature type="non-terminal residue" evidence="6">
    <location>
        <position position="1"/>
    </location>
</feature>
<evidence type="ECO:0000256" key="4">
    <source>
        <dbReference type="SAM" id="Coils"/>
    </source>
</evidence>
<evidence type="ECO:0000256" key="3">
    <source>
        <dbReference type="ARBA" id="ARBA00023125"/>
    </source>
</evidence>